<dbReference type="Proteomes" id="UP000485058">
    <property type="component" value="Unassembled WGS sequence"/>
</dbReference>
<evidence type="ECO:0000313" key="1">
    <source>
        <dbReference type="EMBL" id="GFH24084.1"/>
    </source>
</evidence>
<sequence>MMLGGLRLALRIQPSLPVLCSPVQPLLGLGQPVDHQLAAQLGRSLACTPAGASVPQLSQGAASSAPLLHLPPAAHQGAHAACPHARKARLALDMTTNRRVDY</sequence>
<reference evidence="1 2" key="1">
    <citation type="submission" date="2020-02" db="EMBL/GenBank/DDBJ databases">
        <title>Draft genome sequence of Haematococcus lacustris strain NIES-144.</title>
        <authorList>
            <person name="Morimoto D."/>
            <person name="Nakagawa S."/>
            <person name="Yoshida T."/>
            <person name="Sawayama S."/>
        </authorList>
    </citation>
    <scope>NUCLEOTIDE SEQUENCE [LARGE SCALE GENOMIC DNA]</scope>
    <source>
        <strain evidence="1 2">NIES-144</strain>
    </source>
</reference>
<comment type="caution">
    <text evidence="1">The sequence shown here is derived from an EMBL/GenBank/DDBJ whole genome shotgun (WGS) entry which is preliminary data.</text>
</comment>
<name>A0A699ZZ89_HAELA</name>
<keyword evidence="2" id="KW-1185">Reference proteome</keyword>
<gene>
    <name evidence="1" type="ORF">HaLaN_21809</name>
</gene>
<accession>A0A699ZZ89</accession>
<dbReference type="AlphaFoldDB" id="A0A699ZZ89"/>
<evidence type="ECO:0000313" key="2">
    <source>
        <dbReference type="Proteomes" id="UP000485058"/>
    </source>
</evidence>
<proteinExistence type="predicted"/>
<protein>
    <submittedName>
        <fullName evidence="1">Uncharacterized protein</fullName>
    </submittedName>
</protein>
<dbReference type="EMBL" id="BLLF01002439">
    <property type="protein sequence ID" value="GFH24084.1"/>
    <property type="molecule type" value="Genomic_DNA"/>
</dbReference>
<organism evidence="1 2">
    <name type="scientific">Haematococcus lacustris</name>
    <name type="common">Green alga</name>
    <name type="synonym">Haematococcus pluvialis</name>
    <dbReference type="NCBI Taxonomy" id="44745"/>
    <lineage>
        <taxon>Eukaryota</taxon>
        <taxon>Viridiplantae</taxon>
        <taxon>Chlorophyta</taxon>
        <taxon>core chlorophytes</taxon>
        <taxon>Chlorophyceae</taxon>
        <taxon>CS clade</taxon>
        <taxon>Chlamydomonadales</taxon>
        <taxon>Haematococcaceae</taxon>
        <taxon>Haematococcus</taxon>
    </lineage>
</organism>